<sequence>MSAHFDFIRRTPPDLWPPAMGSDVYEGPAFVPEACQAGLREQAIAYALSRHVPGMARGFVVSLNHGEWHVSGELASRIAALVREALLDELARND</sequence>
<proteinExistence type="predicted"/>
<name>A0A6N1X5E4_9BURK</name>
<organism evidence="1 2">
    <name type="scientific">Comamonas antarctica</name>
    <dbReference type="NCBI Taxonomy" id="2743470"/>
    <lineage>
        <taxon>Bacteria</taxon>
        <taxon>Pseudomonadati</taxon>
        <taxon>Pseudomonadota</taxon>
        <taxon>Betaproteobacteria</taxon>
        <taxon>Burkholderiales</taxon>
        <taxon>Comamonadaceae</taxon>
        <taxon>Comamonas</taxon>
    </lineage>
</organism>
<protein>
    <submittedName>
        <fullName evidence="1">Uncharacterized protein</fullName>
    </submittedName>
</protein>
<dbReference type="Proteomes" id="UP000509579">
    <property type="component" value="Chromosome"/>
</dbReference>
<accession>A0A6N1X5E4</accession>
<reference evidence="1 2" key="1">
    <citation type="submission" date="2020-06" db="EMBL/GenBank/DDBJ databases">
        <title>Acidovorax antarctica sp. nov., isolated from Corinth ice sheet soil, Antarctic Fields Peninsula.</title>
        <authorList>
            <person name="Xu Q."/>
            <person name="Peng F."/>
        </authorList>
    </citation>
    <scope>NUCLEOTIDE SEQUENCE [LARGE SCALE GENOMIC DNA]</scope>
    <source>
        <strain evidence="1 2">16-35-5</strain>
    </source>
</reference>
<dbReference type="EMBL" id="CP054840">
    <property type="protein sequence ID" value="QKV54664.1"/>
    <property type="molecule type" value="Genomic_DNA"/>
</dbReference>
<dbReference type="RefSeq" id="WP_175505460.1">
    <property type="nucleotide sequence ID" value="NZ_CAURQT010000006.1"/>
</dbReference>
<evidence type="ECO:0000313" key="2">
    <source>
        <dbReference type="Proteomes" id="UP000509579"/>
    </source>
</evidence>
<evidence type="ECO:0000313" key="1">
    <source>
        <dbReference type="EMBL" id="QKV54664.1"/>
    </source>
</evidence>
<keyword evidence="2" id="KW-1185">Reference proteome</keyword>
<dbReference type="KEGG" id="aant:HUK68_18180"/>
<gene>
    <name evidence="1" type="ORF">HUK68_18180</name>
</gene>
<dbReference type="AlphaFoldDB" id="A0A6N1X5E4"/>